<reference evidence="1" key="1">
    <citation type="submission" date="2022-10" db="EMBL/GenBank/DDBJ databases">
        <title>Culturing micro-colonial fungi from biological soil crusts in the Mojave desert and describing Neophaeococcomyces mojavensis, and introducing the new genera and species Taxawa tesnikishii.</title>
        <authorList>
            <person name="Kurbessoian T."/>
            <person name="Stajich J.E."/>
        </authorList>
    </citation>
    <scope>NUCLEOTIDE SEQUENCE</scope>
    <source>
        <strain evidence="1">TK_41</strain>
    </source>
</reference>
<dbReference type="InterPro" id="IPR038883">
    <property type="entry name" value="AN11006-like"/>
</dbReference>
<name>A0AA39CJK3_9EURO</name>
<protein>
    <submittedName>
        <fullName evidence="1">Uncharacterized protein</fullName>
    </submittedName>
</protein>
<dbReference type="PANTHER" id="PTHR42085">
    <property type="entry name" value="F-BOX DOMAIN-CONTAINING PROTEIN"/>
    <property type="match status" value="1"/>
</dbReference>
<gene>
    <name evidence="1" type="ORF">H2200_005173</name>
</gene>
<dbReference type="Proteomes" id="UP001172673">
    <property type="component" value="Unassembled WGS sequence"/>
</dbReference>
<evidence type="ECO:0000313" key="2">
    <source>
        <dbReference type="Proteomes" id="UP001172673"/>
    </source>
</evidence>
<sequence length="178" mass="21020">MAQITLQTLPFELRLQIWSYIVQPTKIYPCDCALQGQMCQSDRLGGCCHKNSTYTHCDNRILRVSRQIYSEIQPLVRKAEIQRVFILCNNLCLENFFNALNERDRKWVKHLRVNLFVGWGNGSQDDWFLCQMHQWARRYVMGTLNRYDQGRNVTIEPAEEAKEDKDGRRNLTVDIYLA</sequence>
<proteinExistence type="predicted"/>
<evidence type="ECO:0000313" key="1">
    <source>
        <dbReference type="EMBL" id="KAJ9610396.1"/>
    </source>
</evidence>
<dbReference type="PANTHER" id="PTHR42085:SF2">
    <property type="entry name" value="F-BOX DOMAIN-CONTAINING PROTEIN"/>
    <property type="match status" value="1"/>
</dbReference>
<dbReference type="EMBL" id="JAPDRK010000007">
    <property type="protein sequence ID" value="KAJ9610396.1"/>
    <property type="molecule type" value="Genomic_DNA"/>
</dbReference>
<dbReference type="AlphaFoldDB" id="A0AA39CJK3"/>
<keyword evidence="2" id="KW-1185">Reference proteome</keyword>
<comment type="caution">
    <text evidence="1">The sequence shown here is derived from an EMBL/GenBank/DDBJ whole genome shotgun (WGS) entry which is preliminary data.</text>
</comment>
<accession>A0AA39CJK3</accession>
<organism evidence="1 2">
    <name type="scientific">Cladophialophora chaetospira</name>
    <dbReference type="NCBI Taxonomy" id="386627"/>
    <lineage>
        <taxon>Eukaryota</taxon>
        <taxon>Fungi</taxon>
        <taxon>Dikarya</taxon>
        <taxon>Ascomycota</taxon>
        <taxon>Pezizomycotina</taxon>
        <taxon>Eurotiomycetes</taxon>
        <taxon>Chaetothyriomycetidae</taxon>
        <taxon>Chaetothyriales</taxon>
        <taxon>Herpotrichiellaceae</taxon>
        <taxon>Cladophialophora</taxon>
    </lineage>
</organism>